<feature type="transmembrane region" description="Helical" evidence="7">
    <location>
        <begin position="300"/>
        <end position="318"/>
    </location>
</feature>
<dbReference type="PROSITE" id="PS50836">
    <property type="entry name" value="DOMON"/>
    <property type="match status" value="1"/>
</dbReference>
<evidence type="ECO:0000259" key="10">
    <source>
        <dbReference type="PROSITE" id="PS50939"/>
    </source>
</evidence>
<comment type="caution">
    <text evidence="12">The sequence shown here is derived from an EMBL/GenBank/DDBJ whole genome shotgun (WGS) entry which is preliminary data.</text>
</comment>
<dbReference type="PANTHER" id="PTHR47797">
    <property type="entry name" value="DEHYDROGENASE, PUTATIVE (AFU_ORTHOLOGUE AFUA_8G05805)-RELATED"/>
    <property type="match status" value="1"/>
</dbReference>
<dbReference type="CDD" id="cd09630">
    <property type="entry name" value="CDH_like_cytochrome"/>
    <property type="match status" value="1"/>
</dbReference>
<evidence type="ECO:0000313" key="11">
    <source>
        <dbReference type="EMBL" id="TPX47694.1"/>
    </source>
</evidence>
<dbReference type="SMART" id="SM00664">
    <property type="entry name" value="DoH"/>
    <property type="match status" value="1"/>
</dbReference>
<accession>A0A507DJT4</accession>
<dbReference type="Gene3D" id="1.20.120.1770">
    <property type="match status" value="1"/>
</dbReference>
<dbReference type="InterPro" id="IPR015920">
    <property type="entry name" value="Cellobiose_DH-like_cyt"/>
</dbReference>
<evidence type="ECO:0000256" key="2">
    <source>
        <dbReference type="ARBA" id="ARBA00022448"/>
    </source>
</evidence>
<evidence type="ECO:0000256" key="1">
    <source>
        <dbReference type="ARBA" id="ARBA00004370"/>
    </source>
</evidence>
<evidence type="ECO:0008006" key="15">
    <source>
        <dbReference type="Google" id="ProtNLM"/>
    </source>
</evidence>
<keyword evidence="8" id="KW-0732">Signal</keyword>
<dbReference type="GO" id="GO:0016020">
    <property type="term" value="C:membrane"/>
    <property type="evidence" value="ECO:0007669"/>
    <property type="project" value="UniProtKB-SubCell"/>
</dbReference>
<evidence type="ECO:0000256" key="4">
    <source>
        <dbReference type="ARBA" id="ARBA00022982"/>
    </source>
</evidence>
<evidence type="ECO:0000256" key="6">
    <source>
        <dbReference type="ARBA" id="ARBA00023136"/>
    </source>
</evidence>
<feature type="domain" description="DOMON" evidence="9">
    <location>
        <begin position="23"/>
        <end position="137"/>
    </location>
</feature>
<evidence type="ECO:0000259" key="9">
    <source>
        <dbReference type="PROSITE" id="PS50836"/>
    </source>
</evidence>
<protein>
    <recommendedName>
        <fullName evidence="15">Cytochrome b561 domain-containing protein</fullName>
    </recommendedName>
</protein>
<reference evidence="13 14" key="1">
    <citation type="journal article" date="2019" name="Sci. Rep.">
        <title>Comparative genomics of chytrid fungi reveal insights into the obligate biotrophic and pathogenic lifestyle of Synchytrium endobioticum.</title>
        <authorList>
            <person name="van de Vossenberg B.T.L.H."/>
            <person name="Warris S."/>
            <person name="Nguyen H.D.T."/>
            <person name="van Gent-Pelzer M.P.E."/>
            <person name="Joly D.L."/>
            <person name="van de Geest H.C."/>
            <person name="Bonants P.J.M."/>
            <person name="Smith D.S."/>
            <person name="Levesque C.A."/>
            <person name="van der Lee T.A.J."/>
        </authorList>
    </citation>
    <scope>NUCLEOTIDE SEQUENCE [LARGE SCALE GENOMIC DNA]</scope>
    <source>
        <strain evidence="11 14">LEV6574</strain>
        <strain evidence="12 13">MB42</strain>
    </source>
</reference>
<evidence type="ECO:0000256" key="5">
    <source>
        <dbReference type="ARBA" id="ARBA00022989"/>
    </source>
</evidence>
<evidence type="ECO:0000313" key="13">
    <source>
        <dbReference type="Proteomes" id="UP000317494"/>
    </source>
</evidence>
<feature type="transmembrane region" description="Helical" evidence="7">
    <location>
        <begin position="184"/>
        <end position="208"/>
    </location>
</feature>
<dbReference type="EMBL" id="QEAN01000049">
    <property type="protein sequence ID" value="TPX51904.1"/>
    <property type="molecule type" value="Genomic_DNA"/>
</dbReference>
<feature type="transmembrane region" description="Helical" evidence="7">
    <location>
        <begin position="256"/>
        <end position="280"/>
    </location>
</feature>
<dbReference type="PROSITE" id="PS50939">
    <property type="entry name" value="CYTOCHROME_B561"/>
    <property type="match status" value="1"/>
</dbReference>
<dbReference type="VEuPathDB" id="FungiDB:SeMB42_g01789"/>
<dbReference type="InterPro" id="IPR006593">
    <property type="entry name" value="Cyt_b561/ferric_Rdtase_TM"/>
</dbReference>
<feature type="domain" description="Cytochrome b561" evidence="10">
    <location>
        <begin position="146"/>
        <end position="350"/>
    </location>
</feature>
<sequence length="359" mass="38453">MHLTLTIAICLLASVVQGAVTITGSTSSVRVSAVNSSYAQLDIQGLTSEWVAFGIGSSMSSGDIIVAWASGGTVVVSRRSSTGRFLPAYLATQNLQVVTSSVSGTNFIVTVQRPLASLQAQEKTLVNGTQSYIYATGNTPATTTASASIPQHSVTGRNVLQIDLFPDGSAIPVSVDNSSLDYDALIKAHGCLMFIAWAVWCPLMIVIARNFKPFLGIWWFRLHSIIAIVVVIFVFAAFALGHYANTVSTSAKSAHAVIGIIVLVACGLQFILGVMINALFNPQRSKIPWHDILHHWLGRLTCLLALVNIWLGLVLYSNSSSLNVGFYIAYGIWLGLVVLAIILIQVKHPVAHHLEGKIG</sequence>
<feature type="signal peptide" evidence="8">
    <location>
        <begin position="1"/>
        <end position="18"/>
    </location>
</feature>
<comment type="subcellular location">
    <subcellularLocation>
        <location evidence="1">Membrane</location>
    </subcellularLocation>
</comment>
<feature type="transmembrane region" description="Helical" evidence="7">
    <location>
        <begin position="324"/>
        <end position="344"/>
    </location>
</feature>
<dbReference type="AlphaFoldDB" id="A0A507DJT4"/>
<name>A0A507DJT4_9FUNG</name>
<evidence type="ECO:0000256" key="3">
    <source>
        <dbReference type="ARBA" id="ARBA00022692"/>
    </source>
</evidence>
<dbReference type="InterPro" id="IPR005018">
    <property type="entry name" value="DOMON_domain"/>
</dbReference>
<feature type="transmembrane region" description="Helical" evidence="7">
    <location>
        <begin position="220"/>
        <end position="244"/>
    </location>
</feature>
<dbReference type="Pfam" id="PF16010">
    <property type="entry name" value="CDH-cyt"/>
    <property type="match status" value="1"/>
</dbReference>
<dbReference type="STRING" id="286115.A0A507DJT4"/>
<dbReference type="Proteomes" id="UP000320475">
    <property type="component" value="Unassembled WGS sequence"/>
</dbReference>
<dbReference type="SMART" id="SM00665">
    <property type="entry name" value="B561"/>
    <property type="match status" value="1"/>
</dbReference>
<evidence type="ECO:0000256" key="7">
    <source>
        <dbReference type="SAM" id="Phobius"/>
    </source>
</evidence>
<keyword evidence="4" id="KW-0249">Electron transport</keyword>
<keyword evidence="13" id="KW-1185">Reference proteome</keyword>
<proteinExistence type="predicted"/>
<dbReference type="CDD" id="cd08760">
    <property type="entry name" value="Cyt_b561_FRRS1_like"/>
    <property type="match status" value="1"/>
</dbReference>
<dbReference type="EMBL" id="QEAM01000071">
    <property type="protein sequence ID" value="TPX47694.1"/>
    <property type="molecule type" value="Genomic_DNA"/>
</dbReference>
<dbReference type="Proteomes" id="UP000317494">
    <property type="component" value="Unassembled WGS sequence"/>
</dbReference>
<organism evidence="12 13">
    <name type="scientific">Synchytrium endobioticum</name>
    <dbReference type="NCBI Taxonomy" id="286115"/>
    <lineage>
        <taxon>Eukaryota</taxon>
        <taxon>Fungi</taxon>
        <taxon>Fungi incertae sedis</taxon>
        <taxon>Chytridiomycota</taxon>
        <taxon>Chytridiomycota incertae sedis</taxon>
        <taxon>Chytridiomycetes</taxon>
        <taxon>Synchytriales</taxon>
        <taxon>Synchytriaceae</taxon>
        <taxon>Synchytrium</taxon>
    </lineage>
</organism>
<evidence type="ECO:0000313" key="12">
    <source>
        <dbReference type="EMBL" id="TPX51904.1"/>
    </source>
</evidence>
<gene>
    <name evidence="11" type="ORF">SeLEV6574_g02511</name>
    <name evidence="12" type="ORF">SeMB42_g01789</name>
</gene>
<evidence type="ECO:0000256" key="8">
    <source>
        <dbReference type="SAM" id="SignalP"/>
    </source>
</evidence>
<keyword evidence="2" id="KW-0813">Transport</keyword>
<dbReference type="OrthoDB" id="19261at2759"/>
<feature type="chain" id="PRO_5036131058" description="Cytochrome b561 domain-containing protein" evidence="8">
    <location>
        <begin position="19"/>
        <end position="359"/>
    </location>
</feature>
<evidence type="ECO:0000313" key="14">
    <source>
        <dbReference type="Proteomes" id="UP000320475"/>
    </source>
</evidence>
<keyword evidence="6 7" id="KW-0472">Membrane</keyword>
<dbReference type="Gene3D" id="2.60.40.1210">
    <property type="entry name" value="Cellobiose dehydrogenase, cytochrome domain"/>
    <property type="match status" value="1"/>
</dbReference>
<dbReference type="SUPFAM" id="SSF49344">
    <property type="entry name" value="CBD9-like"/>
    <property type="match status" value="1"/>
</dbReference>
<keyword evidence="3 7" id="KW-0812">Transmembrane</keyword>
<keyword evidence="5 7" id="KW-1133">Transmembrane helix</keyword>
<dbReference type="PANTHER" id="PTHR47797:SF3">
    <property type="entry name" value="CYTOCHROME B561 DOMAIN-CONTAINING PROTEIN"/>
    <property type="match status" value="1"/>
</dbReference>